<dbReference type="EMBL" id="CP121472">
    <property type="protein sequence ID" value="WPL18130.1"/>
    <property type="molecule type" value="Genomic_DNA"/>
</dbReference>
<protein>
    <submittedName>
        <fullName evidence="1">Uncharacterized protein</fullName>
    </submittedName>
</protein>
<name>A0ABZ0SET0_9GAMM</name>
<dbReference type="Proteomes" id="UP001432180">
    <property type="component" value="Chromosome"/>
</dbReference>
<sequence>MTPSRSITPGLQQAIRLLGTLLHRIRRALDGLGALLRCGQGSECVRSQELREIGLLVSRIFEGLLVKPPFSLPQGGGVVHKVCSALQSGRTFV</sequence>
<reference evidence="1 2" key="1">
    <citation type="journal article" date="2023" name="Microorganisms">
        <title>Thiorhodovibrio frisius and Trv. litoralis spp. nov., Two Novel Members from a Clade of Fastidious Purple Sulfur Bacteria That Exhibit Unique Red-Shifted Light-Harvesting Capabilities.</title>
        <authorList>
            <person name="Methner A."/>
            <person name="Kuzyk S.B."/>
            <person name="Petersen J."/>
            <person name="Bauer S."/>
            <person name="Brinkmann H."/>
            <person name="Sichau K."/>
            <person name="Wanner G."/>
            <person name="Wolf J."/>
            <person name="Neumann-Schaal M."/>
            <person name="Henke P."/>
            <person name="Tank M."/>
            <person name="Sproer C."/>
            <person name="Bunk B."/>
            <person name="Overmann J."/>
        </authorList>
    </citation>
    <scope>NUCLEOTIDE SEQUENCE [LARGE SCALE GENOMIC DNA]</scope>
    <source>
        <strain evidence="1 2">DSM 6702</strain>
    </source>
</reference>
<evidence type="ECO:0000313" key="1">
    <source>
        <dbReference type="EMBL" id="WPL18130.1"/>
    </source>
</evidence>
<proteinExistence type="predicted"/>
<organism evidence="1 2">
    <name type="scientific">Thiorhodovibrio winogradskyi</name>
    <dbReference type="NCBI Taxonomy" id="77007"/>
    <lineage>
        <taxon>Bacteria</taxon>
        <taxon>Pseudomonadati</taxon>
        <taxon>Pseudomonadota</taxon>
        <taxon>Gammaproteobacteria</taxon>
        <taxon>Chromatiales</taxon>
        <taxon>Chromatiaceae</taxon>
        <taxon>Thiorhodovibrio</taxon>
    </lineage>
</organism>
<accession>A0ABZ0SET0</accession>
<keyword evidence="2" id="KW-1185">Reference proteome</keyword>
<evidence type="ECO:0000313" key="2">
    <source>
        <dbReference type="Proteomes" id="UP001432180"/>
    </source>
</evidence>
<gene>
    <name evidence="1" type="ORF">Thiowin_03182</name>
</gene>